<keyword evidence="2" id="KW-0680">Restriction system</keyword>
<dbReference type="EC" id="3.1.21.-" evidence="5"/>
<keyword evidence="5" id="KW-0540">Nuclease</keyword>
<dbReference type="Gene3D" id="3.90.220.20">
    <property type="entry name" value="DNA methylase specificity domains"/>
    <property type="match status" value="1"/>
</dbReference>
<evidence type="ECO:0000256" key="1">
    <source>
        <dbReference type="ARBA" id="ARBA00010923"/>
    </source>
</evidence>
<evidence type="ECO:0000259" key="4">
    <source>
        <dbReference type="Pfam" id="PF01420"/>
    </source>
</evidence>
<evidence type="ECO:0000313" key="5">
    <source>
        <dbReference type="EMBL" id="WDR07501.1"/>
    </source>
</evidence>
<dbReference type="GO" id="GO:0016787">
    <property type="term" value="F:hydrolase activity"/>
    <property type="evidence" value="ECO:0007669"/>
    <property type="project" value="UniProtKB-KW"/>
</dbReference>
<keyword evidence="5" id="KW-0378">Hydrolase</keyword>
<dbReference type="Pfam" id="PF01420">
    <property type="entry name" value="Methylase_S"/>
    <property type="match status" value="1"/>
</dbReference>
<accession>A0ABY7Z1S4</accession>
<dbReference type="GO" id="GO:0004519">
    <property type="term" value="F:endonuclease activity"/>
    <property type="evidence" value="ECO:0007669"/>
    <property type="project" value="UniProtKB-KW"/>
</dbReference>
<gene>
    <name evidence="5" type="ORF">PSQ90_08435</name>
</gene>
<proteinExistence type="inferred from homology"/>
<evidence type="ECO:0000256" key="3">
    <source>
        <dbReference type="ARBA" id="ARBA00023125"/>
    </source>
</evidence>
<dbReference type="InterPro" id="IPR052021">
    <property type="entry name" value="Type-I_RS_S_subunit"/>
</dbReference>
<protein>
    <submittedName>
        <fullName evidence="5">Restriction endonuclease subunit S</fullName>
        <ecNumber evidence="5">3.1.21.-</ecNumber>
    </submittedName>
</protein>
<evidence type="ECO:0000313" key="6">
    <source>
        <dbReference type="Proteomes" id="UP001222118"/>
    </source>
</evidence>
<keyword evidence="3" id="KW-0238">DNA-binding</keyword>
<reference evidence="5 6" key="1">
    <citation type="submission" date="2023-02" db="EMBL/GenBank/DDBJ databases">
        <title>Devosia chondri sp. nov., isolated from the phycosphere of marine algae.</title>
        <authorList>
            <person name="Kim J.M."/>
            <person name="Lee J.K."/>
            <person name="Choi B.J."/>
            <person name="Bayburt H."/>
            <person name="Jeon C.O."/>
        </authorList>
    </citation>
    <scope>NUCLEOTIDE SEQUENCE [LARGE SCALE GENOMIC DNA]</scope>
    <source>
        <strain evidence="5 6">G2-5</strain>
    </source>
</reference>
<dbReference type="InterPro" id="IPR044946">
    <property type="entry name" value="Restrct_endonuc_typeI_TRD_sf"/>
</dbReference>
<sequence length="162" mass="18207">MANKFRWGKSRFITDEKYQQLKRYRVRPGDVIITIMGTCGRCAVVPDDIPLAINTKHLCCISLDQNKCLPDYMHQYFLFSPAARSYLSAQASGSVMDGLNMGIIKEMPVEVPSIDRQKAVVTNIAELEIATAALHSKYKSNLQDIHDLRQSLLQKAFAGELT</sequence>
<comment type="similarity">
    <text evidence="1">Belongs to the type-I restriction system S methylase family.</text>
</comment>
<dbReference type="RefSeq" id="WP_282213014.1">
    <property type="nucleotide sequence ID" value="NZ_CP118247.1"/>
</dbReference>
<keyword evidence="6" id="KW-1185">Reference proteome</keyword>
<evidence type="ECO:0000256" key="2">
    <source>
        <dbReference type="ARBA" id="ARBA00022747"/>
    </source>
</evidence>
<name>A0ABY7Z1S4_9HYPH</name>
<keyword evidence="5" id="KW-0255">Endonuclease</keyword>
<feature type="domain" description="Type I restriction modification DNA specificity" evidence="4">
    <location>
        <begin position="19"/>
        <end position="138"/>
    </location>
</feature>
<dbReference type="SUPFAM" id="SSF116734">
    <property type="entry name" value="DNA methylase specificity domain"/>
    <property type="match status" value="1"/>
</dbReference>
<dbReference type="PANTHER" id="PTHR30408:SF12">
    <property type="entry name" value="TYPE I RESTRICTION ENZYME MJAVIII SPECIFICITY SUBUNIT"/>
    <property type="match status" value="1"/>
</dbReference>
<dbReference type="Proteomes" id="UP001222118">
    <property type="component" value="Chromosome"/>
</dbReference>
<organism evidence="5 6">
    <name type="scientific">Devosia rhodophyticola</name>
    <dbReference type="NCBI Taxonomy" id="3026423"/>
    <lineage>
        <taxon>Bacteria</taxon>
        <taxon>Pseudomonadati</taxon>
        <taxon>Pseudomonadota</taxon>
        <taxon>Alphaproteobacteria</taxon>
        <taxon>Hyphomicrobiales</taxon>
        <taxon>Devosiaceae</taxon>
        <taxon>Devosia</taxon>
    </lineage>
</organism>
<dbReference type="InterPro" id="IPR000055">
    <property type="entry name" value="Restrct_endonuc_typeI_TRD"/>
</dbReference>
<dbReference type="PANTHER" id="PTHR30408">
    <property type="entry name" value="TYPE-1 RESTRICTION ENZYME ECOKI SPECIFICITY PROTEIN"/>
    <property type="match status" value="1"/>
</dbReference>
<dbReference type="EMBL" id="CP118247">
    <property type="protein sequence ID" value="WDR07501.1"/>
    <property type="molecule type" value="Genomic_DNA"/>
</dbReference>